<evidence type="ECO:0000313" key="20">
    <source>
        <dbReference type="Proteomes" id="UP000503640"/>
    </source>
</evidence>
<evidence type="ECO:0000256" key="10">
    <source>
        <dbReference type="ARBA" id="ARBA00038976"/>
    </source>
</evidence>
<keyword evidence="6" id="KW-0862">Zinc</keyword>
<evidence type="ECO:0000256" key="12">
    <source>
        <dbReference type="ARBA" id="ARBA00061423"/>
    </source>
</evidence>
<organism evidence="19 20">
    <name type="scientific">Anaeromyxobacter diazotrophicus</name>
    <dbReference type="NCBI Taxonomy" id="2590199"/>
    <lineage>
        <taxon>Bacteria</taxon>
        <taxon>Pseudomonadati</taxon>
        <taxon>Myxococcota</taxon>
        <taxon>Myxococcia</taxon>
        <taxon>Myxococcales</taxon>
        <taxon>Cystobacterineae</taxon>
        <taxon>Anaeromyxobacteraceae</taxon>
        <taxon>Anaeromyxobacter</taxon>
    </lineage>
</organism>
<name>A0A7I9VP09_9BACT</name>
<dbReference type="EC" id="3.4.13.18" evidence="10"/>
<evidence type="ECO:0000256" key="5">
    <source>
        <dbReference type="ARBA" id="ARBA00022801"/>
    </source>
</evidence>
<evidence type="ECO:0000256" key="6">
    <source>
        <dbReference type="ARBA" id="ARBA00022833"/>
    </source>
</evidence>
<evidence type="ECO:0000256" key="9">
    <source>
        <dbReference type="ARBA" id="ARBA00036421"/>
    </source>
</evidence>
<dbReference type="PRINTS" id="PR00934">
    <property type="entry name" value="XHISDIPTASE"/>
</dbReference>
<dbReference type="EMBL" id="BJTG01000007">
    <property type="protein sequence ID" value="GEJ58145.1"/>
    <property type="molecule type" value="Genomic_DNA"/>
</dbReference>
<evidence type="ECO:0000256" key="8">
    <source>
        <dbReference type="ARBA" id="ARBA00023285"/>
    </source>
</evidence>
<comment type="caution">
    <text evidence="19">The sequence shown here is derived from an EMBL/GenBank/DDBJ whole genome shotgun (WGS) entry which is preliminary data.</text>
</comment>
<gene>
    <name evidence="19" type="primary">pepD</name>
    <name evidence="19" type="ORF">AMYX_28860</name>
</gene>
<evidence type="ECO:0000256" key="15">
    <source>
        <dbReference type="ARBA" id="ARBA00076004"/>
    </source>
</evidence>
<keyword evidence="4" id="KW-0479">Metal-binding</keyword>
<dbReference type="GO" id="GO:0046872">
    <property type="term" value="F:metal ion binding"/>
    <property type="evidence" value="ECO:0007669"/>
    <property type="project" value="UniProtKB-KW"/>
</dbReference>
<evidence type="ECO:0000256" key="11">
    <source>
        <dbReference type="ARBA" id="ARBA00044252"/>
    </source>
</evidence>
<sequence length="481" mass="49921">MSDLADLEPRPLWRYFLELSRIPRGSRNEAAAMRWVAEQGRALGCAVEQDAVGNVLLRKAAARGGEGRAPVALQVHADMVCEKNEGTPHDFERDGIDVVRDGEVVRARGTTLGADDGIGVAAALAALADPELRHGPLEVLVTVDEETGLTGANAVRPGWLAAKVLLNLDSEEEGELTIGCAGGVDTVATRRVTRAAPAAGSVPLRVKVSGLRGGHSGTDIAAGRGNALRVLGQVLAALAAGGGCELASVRGGNKRNAIAREASAVLQVAPGRAAAVREEVARQEAAWRAALGAFDPGLSVAVEPGSAGPVLSPADAQAVVGLLLAGPHGVEAMSPDIPGLVQTSTNFGVFETRDDAVEANFLTRSSVDASKSALAARIAGVCALAGFETHTTGGYPGWKPEPGAPVVKLVDGVHRELFGKPMVVRAIHAGLECGLIGEKYPGLQMVSFGPTMWDAHTPDERVSIASVQNFWRLLRAVLERV</sequence>
<dbReference type="GO" id="GO:0005829">
    <property type="term" value="C:cytosol"/>
    <property type="evidence" value="ECO:0007669"/>
    <property type="project" value="TreeGrafter"/>
</dbReference>
<comment type="catalytic activity">
    <reaction evidence="9">
        <text>Hydrolysis of dipeptides, preferentially hydrophobic dipeptides including prolyl amino acids.</text>
        <dbReference type="EC" id="3.4.13.18"/>
    </reaction>
</comment>
<reference evidence="20" key="1">
    <citation type="journal article" date="2020" name="Appl. Environ. Microbiol.">
        <title>Diazotrophic Anaeromyxobacter Isolates from Soils.</title>
        <authorList>
            <person name="Masuda Y."/>
            <person name="Yamanaka H."/>
            <person name="Xu Z.X."/>
            <person name="Shiratori Y."/>
            <person name="Aono T."/>
            <person name="Amachi S."/>
            <person name="Senoo K."/>
            <person name="Itoh H."/>
        </authorList>
    </citation>
    <scope>NUCLEOTIDE SEQUENCE [LARGE SCALE GENOMIC DNA]</scope>
    <source>
        <strain evidence="20">R267</strain>
    </source>
</reference>
<dbReference type="AlphaFoldDB" id="A0A7I9VP09"/>
<dbReference type="PANTHER" id="PTHR43501:SF1">
    <property type="entry name" value="CYTOSOL NON-SPECIFIC DIPEPTIDASE"/>
    <property type="match status" value="1"/>
</dbReference>
<evidence type="ECO:0000256" key="4">
    <source>
        <dbReference type="ARBA" id="ARBA00022723"/>
    </source>
</evidence>
<dbReference type="FunFam" id="3.40.630.10:FF:000015">
    <property type="entry name" value="Aminoacyl-histidine dipeptidase PepD"/>
    <property type="match status" value="1"/>
</dbReference>
<protein>
    <recommendedName>
        <fullName evidence="13">Cytosol non-specific dipeptidase</fullName>
        <ecNumber evidence="10">3.4.13.18</ecNumber>
    </recommendedName>
    <alternativeName>
        <fullName evidence="16">Aminoacyl-histidine dipeptidase</fullName>
    </alternativeName>
    <alternativeName>
        <fullName evidence="15">Beta-alanyl-histidine dipeptidase</fullName>
    </alternativeName>
    <alternativeName>
        <fullName evidence="14">Carnosinase</fullName>
    </alternativeName>
    <alternativeName>
        <fullName evidence="11">Peptidase D</fullName>
    </alternativeName>
    <alternativeName>
        <fullName evidence="17">Xaa-His dipeptidase</fullName>
    </alternativeName>
</protein>
<evidence type="ECO:0000256" key="14">
    <source>
        <dbReference type="ARBA" id="ARBA00075285"/>
    </source>
</evidence>
<dbReference type="CDD" id="cd03890">
    <property type="entry name" value="M20_pepD"/>
    <property type="match status" value="1"/>
</dbReference>
<dbReference type="Gene3D" id="3.40.630.10">
    <property type="entry name" value="Zn peptidases"/>
    <property type="match status" value="2"/>
</dbReference>
<evidence type="ECO:0000256" key="3">
    <source>
        <dbReference type="ARBA" id="ARBA00022670"/>
    </source>
</evidence>
<proteinExistence type="inferred from homology"/>
<dbReference type="PIRSF" id="PIRSF016599">
    <property type="entry name" value="Xaa-His_dipept"/>
    <property type="match status" value="1"/>
</dbReference>
<accession>A0A7I9VP09</accession>
<evidence type="ECO:0000256" key="17">
    <source>
        <dbReference type="ARBA" id="ARBA00078074"/>
    </source>
</evidence>
<dbReference type="NCBIfam" id="TIGR01893">
    <property type="entry name" value="aa-his-dipept"/>
    <property type="match status" value="1"/>
</dbReference>
<keyword evidence="5" id="KW-0378">Hydrolase</keyword>
<evidence type="ECO:0000256" key="16">
    <source>
        <dbReference type="ARBA" id="ARBA00077688"/>
    </source>
</evidence>
<evidence type="ECO:0000313" key="19">
    <source>
        <dbReference type="EMBL" id="GEJ58145.1"/>
    </source>
</evidence>
<keyword evidence="3" id="KW-0645">Protease</keyword>
<dbReference type="Pfam" id="PF01546">
    <property type="entry name" value="Peptidase_M20"/>
    <property type="match status" value="1"/>
</dbReference>
<dbReference type="InterPro" id="IPR001160">
    <property type="entry name" value="Peptidase_M20C"/>
</dbReference>
<comment type="cofactor">
    <cofactor evidence="1">
        <name>Co(2+)</name>
        <dbReference type="ChEBI" id="CHEBI:48828"/>
    </cofactor>
</comment>
<evidence type="ECO:0000256" key="1">
    <source>
        <dbReference type="ARBA" id="ARBA00001941"/>
    </source>
</evidence>
<dbReference type="Pfam" id="PF07687">
    <property type="entry name" value="M20_dimer"/>
    <property type="match status" value="1"/>
</dbReference>
<evidence type="ECO:0000259" key="18">
    <source>
        <dbReference type="Pfam" id="PF07687"/>
    </source>
</evidence>
<evidence type="ECO:0000256" key="13">
    <source>
        <dbReference type="ARBA" id="ARBA00071271"/>
    </source>
</evidence>
<dbReference type="GO" id="GO:0006508">
    <property type="term" value="P:proteolysis"/>
    <property type="evidence" value="ECO:0007669"/>
    <property type="project" value="UniProtKB-KW"/>
</dbReference>
<comment type="similarity">
    <text evidence="12">Belongs to the peptidase M20C family.</text>
</comment>
<keyword evidence="7" id="KW-0482">Metalloprotease</keyword>
<dbReference type="InterPro" id="IPR011650">
    <property type="entry name" value="Peptidase_M20_dimer"/>
</dbReference>
<evidence type="ECO:0000256" key="7">
    <source>
        <dbReference type="ARBA" id="ARBA00023049"/>
    </source>
</evidence>
<dbReference type="PANTHER" id="PTHR43501">
    <property type="entry name" value="CYTOSOL NON-SPECIFIC DIPEPTIDASE"/>
    <property type="match status" value="1"/>
</dbReference>
<evidence type="ECO:0000256" key="2">
    <source>
        <dbReference type="ARBA" id="ARBA00001947"/>
    </source>
</evidence>
<dbReference type="InterPro" id="IPR002933">
    <property type="entry name" value="Peptidase_M20"/>
</dbReference>
<dbReference type="FunFam" id="3.40.630.10:FF:000018">
    <property type="entry name" value="Aminoacyl-histidine dipeptidase PepD"/>
    <property type="match status" value="1"/>
</dbReference>
<dbReference type="GO" id="GO:0070573">
    <property type="term" value="F:metallodipeptidase activity"/>
    <property type="evidence" value="ECO:0007669"/>
    <property type="project" value="TreeGrafter"/>
</dbReference>
<dbReference type="SUPFAM" id="SSF53187">
    <property type="entry name" value="Zn-dependent exopeptidases"/>
    <property type="match status" value="1"/>
</dbReference>
<keyword evidence="20" id="KW-1185">Reference proteome</keyword>
<keyword evidence="8" id="KW-0170">Cobalt</keyword>
<feature type="domain" description="Peptidase M20 dimerisation" evidence="18">
    <location>
        <begin position="209"/>
        <end position="280"/>
    </location>
</feature>
<comment type="cofactor">
    <cofactor evidence="2">
        <name>Zn(2+)</name>
        <dbReference type="ChEBI" id="CHEBI:29105"/>
    </cofactor>
</comment>
<dbReference type="Proteomes" id="UP000503640">
    <property type="component" value="Unassembled WGS sequence"/>
</dbReference>
<dbReference type="RefSeq" id="WP_176066432.1">
    <property type="nucleotide sequence ID" value="NZ_BJTG01000007.1"/>
</dbReference>